<evidence type="ECO:0000313" key="3">
    <source>
        <dbReference type="Proteomes" id="UP001152795"/>
    </source>
</evidence>
<feature type="non-terminal residue" evidence="2">
    <location>
        <position position="224"/>
    </location>
</feature>
<evidence type="ECO:0000313" key="2">
    <source>
        <dbReference type="EMBL" id="CAB4028665.1"/>
    </source>
</evidence>
<sequence length="224" mass="26000">MLALLGEESSNSAKFYFHLLVMSPWSLLEKSQVIRNLIDKEADDSSLNIVSQPSAKKSTRTPRRTNYQPTLSAEPEEILIPVNKSCCDEIEQLSVVSHSDSDTNAKQMDECSKKDENKNLRKIKEDDVLLETNRRLKNKVLSLQASQKMRKRELRNMKRKVSYLEELLQEDKNKERREIMYLDSDDNMKSDDEEESEMDQPYVMETDDISASEDEDDLEDEPEA</sequence>
<feature type="compositionally biased region" description="Acidic residues" evidence="1">
    <location>
        <begin position="205"/>
        <end position="224"/>
    </location>
</feature>
<feature type="compositionally biased region" description="Basic and acidic residues" evidence="1">
    <location>
        <begin position="173"/>
        <end position="190"/>
    </location>
</feature>
<comment type="caution">
    <text evidence="2">The sequence shown here is derived from an EMBL/GenBank/DDBJ whole genome shotgun (WGS) entry which is preliminary data.</text>
</comment>
<evidence type="ECO:0000256" key="1">
    <source>
        <dbReference type="SAM" id="MobiDB-lite"/>
    </source>
</evidence>
<dbReference type="AlphaFoldDB" id="A0A6S7J942"/>
<proteinExistence type="predicted"/>
<protein>
    <submittedName>
        <fullName evidence="2">Uncharacterized protein</fullName>
    </submittedName>
</protein>
<organism evidence="2 3">
    <name type="scientific">Paramuricea clavata</name>
    <name type="common">Red gorgonian</name>
    <name type="synonym">Violescent sea-whip</name>
    <dbReference type="NCBI Taxonomy" id="317549"/>
    <lineage>
        <taxon>Eukaryota</taxon>
        <taxon>Metazoa</taxon>
        <taxon>Cnidaria</taxon>
        <taxon>Anthozoa</taxon>
        <taxon>Octocorallia</taxon>
        <taxon>Malacalcyonacea</taxon>
        <taxon>Plexauridae</taxon>
        <taxon>Paramuricea</taxon>
    </lineage>
</organism>
<name>A0A6S7J942_PARCT</name>
<reference evidence="2" key="1">
    <citation type="submission" date="2020-04" db="EMBL/GenBank/DDBJ databases">
        <authorList>
            <person name="Alioto T."/>
            <person name="Alioto T."/>
            <person name="Gomez Garrido J."/>
        </authorList>
    </citation>
    <scope>NUCLEOTIDE SEQUENCE</scope>
    <source>
        <strain evidence="2">A484AB</strain>
    </source>
</reference>
<keyword evidence="3" id="KW-1185">Reference proteome</keyword>
<gene>
    <name evidence="2" type="ORF">PACLA_8A067271</name>
</gene>
<dbReference type="EMBL" id="CACRXK020015637">
    <property type="protein sequence ID" value="CAB4028665.1"/>
    <property type="molecule type" value="Genomic_DNA"/>
</dbReference>
<accession>A0A6S7J942</accession>
<feature type="region of interest" description="Disordered" evidence="1">
    <location>
        <begin position="173"/>
        <end position="224"/>
    </location>
</feature>
<dbReference type="Proteomes" id="UP001152795">
    <property type="component" value="Unassembled WGS sequence"/>
</dbReference>